<dbReference type="InterPro" id="IPR041500">
    <property type="entry name" value="RecC_C"/>
</dbReference>
<dbReference type="SUPFAM" id="SSF52540">
    <property type="entry name" value="P-loop containing nucleoside triphosphate hydrolases"/>
    <property type="match status" value="2"/>
</dbReference>
<dbReference type="HAMAP" id="MF_01486">
    <property type="entry name" value="RecC"/>
    <property type="match status" value="1"/>
</dbReference>
<evidence type="ECO:0000313" key="13">
    <source>
        <dbReference type="Proteomes" id="UP000030341"/>
    </source>
</evidence>
<dbReference type="GO" id="GO:0005524">
    <property type="term" value="F:ATP binding"/>
    <property type="evidence" value="ECO:0007669"/>
    <property type="project" value="UniProtKB-UniRule"/>
</dbReference>
<name>A0A0A7EHC8_9GAMM</name>
<protein>
    <recommendedName>
        <fullName evidence="10">RecBCD enzyme subunit RecC</fullName>
    </recommendedName>
    <alternativeName>
        <fullName evidence="10">Exonuclease V subunit RecC</fullName>
        <shortName evidence="10">ExoV subunit RecC</shortName>
    </alternativeName>
    <alternativeName>
        <fullName evidence="10">Helicase/nuclease RecBCD subunit RecC</fullName>
    </alternativeName>
</protein>
<reference evidence="12 13" key="1">
    <citation type="submission" date="2014-11" db="EMBL/GenBank/DDBJ databases">
        <title>Complete Genome Sequence of Pseudoalteromonas sp. Strain OCN003 Isolated from Kaneohe Bay, Oahu, Hawaii.</title>
        <authorList>
            <person name="Beurmann S."/>
            <person name="Videau P."/>
            <person name="Ushijima B."/>
            <person name="Smith A.M."/>
            <person name="Aeby G.S."/>
            <person name="Callahan S.M."/>
            <person name="Belcaid M."/>
        </authorList>
    </citation>
    <scope>NUCLEOTIDE SEQUENCE [LARGE SCALE GENOMIC DNA]</scope>
    <source>
        <strain evidence="12 13">OCN003</strain>
    </source>
</reference>
<dbReference type="AlphaFoldDB" id="A0A0A7EHC8"/>
<keyword evidence="6 10" id="KW-0269">Exonuclease</keyword>
<proteinExistence type="inferred from homology"/>
<dbReference type="PANTHER" id="PTHR30591:SF1">
    <property type="entry name" value="RECBCD ENZYME SUBUNIT RECC"/>
    <property type="match status" value="1"/>
</dbReference>
<dbReference type="PIRSF" id="PIRSF000980">
    <property type="entry name" value="RecC"/>
    <property type="match status" value="1"/>
</dbReference>
<dbReference type="eggNOG" id="COG1330">
    <property type="taxonomic scope" value="Bacteria"/>
</dbReference>
<dbReference type="OrthoDB" id="9762834at2"/>
<keyword evidence="4 10" id="KW-0378">Hydrolase</keyword>
<evidence type="ECO:0000313" key="12">
    <source>
        <dbReference type="EMBL" id="AIY65397.1"/>
    </source>
</evidence>
<evidence type="ECO:0000256" key="6">
    <source>
        <dbReference type="ARBA" id="ARBA00022839"/>
    </source>
</evidence>
<dbReference type="RefSeq" id="WP_038641243.1">
    <property type="nucleotide sequence ID" value="NZ_CP009888.1"/>
</dbReference>
<dbReference type="GO" id="GO:0009338">
    <property type="term" value="C:exodeoxyribonuclease V complex"/>
    <property type="evidence" value="ECO:0007669"/>
    <property type="project" value="InterPro"/>
</dbReference>
<dbReference type="STRING" id="1348114.OM33_09720"/>
<keyword evidence="1 10" id="KW-0540">Nuclease</keyword>
<dbReference type="NCBIfam" id="TIGR01450">
    <property type="entry name" value="recC"/>
    <property type="match status" value="1"/>
</dbReference>
<evidence type="ECO:0000256" key="9">
    <source>
        <dbReference type="ARBA" id="ARBA00023204"/>
    </source>
</evidence>
<evidence type="ECO:0000256" key="2">
    <source>
        <dbReference type="ARBA" id="ARBA00022741"/>
    </source>
</evidence>
<dbReference type="Gene3D" id="3.40.50.10930">
    <property type="match status" value="1"/>
</dbReference>
<dbReference type="InterPro" id="IPR027417">
    <property type="entry name" value="P-loop_NTPase"/>
</dbReference>
<comment type="subunit">
    <text evidence="10">Heterotrimer of RecB, RecC and RecD. All subunits contribute to DNA-binding.</text>
</comment>
<evidence type="ECO:0000256" key="5">
    <source>
        <dbReference type="ARBA" id="ARBA00022806"/>
    </source>
</evidence>
<accession>A0A0A7EHC8</accession>
<dbReference type="GO" id="GO:0008854">
    <property type="term" value="F:exodeoxyribonuclease V activity"/>
    <property type="evidence" value="ECO:0007669"/>
    <property type="project" value="InterPro"/>
</dbReference>
<dbReference type="Pfam" id="PF04257">
    <property type="entry name" value="Exonuc_V_gamma"/>
    <property type="match status" value="1"/>
</dbReference>
<dbReference type="EMBL" id="CP009888">
    <property type="protein sequence ID" value="AIY65397.1"/>
    <property type="molecule type" value="Genomic_DNA"/>
</dbReference>
<dbReference type="KEGG" id="pseo:OM33_09720"/>
<dbReference type="GO" id="GO:0003678">
    <property type="term" value="F:DNA helicase activity"/>
    <property type="evidence" value="ECO:0007669"/>
    <property type="project" value="UniProtKB-UniRule"/>
</dbReference>
<evidence type="ECO:0000256" key="1">
    <source>
        <dbReference type="ARBA" id="ARBA00022722"/>
    </source>
</evidence>
<keyword evidence="7 10" id="KW-0067">ATP-binding</keyword>
<dbReference type="GO" id="GO:0000724">
    <property type="term" value="P:double-strand break repair via homologous recombination"/>
    <property type="evidence" value="ECO:0007669"/>
    <property type="project" value="UniProtKB-UniRule"/>
</dbReference>
<comment type="function">
    <text evidence="10">A helicase/nuclease that prepares dsDNA breaks (DSB) for recombinational DNA repair. Binds to DSBs and unwinds DNA via a highly rapid and processive ATP-dependent bidirectional helicase activity. Unwinds dsDNA until it encounters a Chi (crossover hotspot instigator) sequence from the 3' direction. Cuts ssDNA a few nucleotides 3' to the Chi site. The properties and activities of the enzyme are changed at Chi. The Chi-altered holoenzyme produces a long 3'-ssDNA overhang and facilitates RecA-binding to the ssDNA for homologous DNA recombination and repair. Holoenzyme degrades any linearized DNA that is unable to undergo homologous recombination. In the holoenzyme this subunit recognizes the wild-type Chi sequence, and when added to isolated RecB increases its ATP-dependent helicase processivity.</text>
</comment>
<dbReference type="GO" id="GO:0003677">
    <property type="term" value="F:DNA binding"/>
    <property type="evidence" value="ECO:0007669"/>
    <property type="project" value="UniProtKB-UniRule"/>
</dbReference>
<dbReference type="Gene3D" id="1.10.10.990">
    <property type="match status" value="1"/>
</dbReference>
<evidence type="ECO:0000256" key="4">
    <source>
        <dbReference type="ARBA" id="ARBA00022801"/>
    </source>
</evidence>
<evidence type="ECO:0000259" key="11">
    <source>
        <dbReference type="Pfam" id="PF17946"/>
    </source>
</evidence>
<dbReference type="InterPro" id="IPR013986">
    <property type="entry name" value="DExx_box_DNA_helicase_dom_sf"/>
</dbReference>
<dbReference type="Gene3D" id="1.10.10.160">
    <property type="match status" value="1"/>
</dbReference>
<keyword evidence="5 10" id="KW-0347">Helicase</keyword>
<dbReference type="Gene3D" id="3.40.50.300">
    <property type="entry name" value="P-loop containing nucleotide triphosphate hydrolases"/>
    <property type="match status" value="2"/>
</dbReference>
<organism evidence="12 13">
    <name type="scientific">Pseudoalteromonas piratica</name>
    <dbReference type="NCBI Taxonomy" id="1348114"/>
    <lineage>
        <taxon>Bacteria</taxon>
        <taxon>Pseudomonadati</taxon>
        <taxon>Pseudomonadota</taxon>
        <taxon>Gammaproteobacteria</taxon>
        <taxon>Alteromonadales</taxon>
        <taxon>Pseudoalteromonadaceae</taxon>
        <taxon>Pseudoalteromonas</taxon>
    </lineage>
</organism>
<comment type="similarity">
    <text evidence="10">Belongs to the RecC family.</text>
</comment>
<dbReference type="HOGENOM" id="CLU_007513_0_0_6"/>
<dbReference type="InterPro" id="IPR011335">
    <property type="entry name" value="Restrct_endonuc-II-like"/>
</dbReference>
<feature type="domain" description="RecC C-terminal" evidence="11">
    <location>
        <begin position="808"/>
        <end position="1031"/>
    </location>
</feature>
<keyword evidence="3 10" id="KW-0227">DNA damage</keyword>
<keyword evidence="9 10" id="KW-0234">DNA repair</keyword>
<evidence type="ECO:0000256" key="3">
    <source>
        <dbReference type="ARBA" id="ARBA00022763"/>
    </source>
</evidence>
<dbReference type="Pfam" id="PF17946">
    <property type="entry name" value="RecC_C"/>
    <property type="match status" value="1"/>
</dbReference>
<dbReference type="Proteomes" id="UP000030341">
    <property type="component" value="Chromosome 1"/>
</dbReference>
<comment type="miscellaneous">
    <text evidence="10">In the RecBCD complex, RecB has a slow 3'-5' helicase, an exonuclease activity and loads RecA onto ssDNA, RecD has a fast 5'-3' helicase activity, while RecC stimulates the ATPase and processivity of the RecB helicase and contributes to recognition of the Chi site.</text>
</comment>
<sequence length="1093" mass="124595">MLHIIQSNRMEALQLHLSQSLLHSPNPSIFDQEQVLVQSPGMAQWLKVLIAEQHGVTAQIDYVLPSSYIWRLYQNLLPDVPEDSSFNKNNMAWKLFNILPNCLEQTEFSLLKQYLIETKTALDSDTRLFGLCEKIADAFDQYLMYRPQWLESWQQGNDELADVDISIAPWQPILWRKLVEHTQTLGQNPYHRANLHQELISALSTKPVSLSHENLYIFGLSAIPSQQLEVFEALAKHIDVYIYLCNPSKHYWGDVVDEKTKAKIIANYEVKPSIDAEGEDYYIVGNPLLASWGKLGREYLEQLVELDAQWTDLYIEKFEDNLLGKLQQEIFELAFKGVPLASDPTWFVSDEGKLPFSENSQLPSLMFARCHNALREVEALHDHLLNLFDQNPDLTPRDIIVMMPDSGQYSPYIEAVFGSAKDNRYIPFAISDLGVEQEKPIVNSFIKLADLGSCRFYVSDILDLLQVDEISAKFDITSEELNQISYWLEQVNIRWGIDGQHKGEFNQPQIDINSWRQGLSRLVLGFAMKDETTEFNTLYAADEVEGMAVETLAKLIHFFDALEDTQSALKVSGNLAEKVAQLQQLAMRFYATDASQSNDLSFIQKALEKMLMHFDNGDHSGQVSQTLMVHNLKQQLMQKGVGQRFFMGQVNFCTLMPMRAVPFKVVCILGLNDGDYPRSVQPLGFDLLQHSKPQKGDRSRKMDDRYLFLEALLSARDHVYLSYMGNSCVDNSERLPSVLVSELTDYLARVFSHAENELLDSLTVNHYLQPFNPAYYQASTIQSYNPIWLPKEQLSNMDCEPLSPELDTQVDLAMFIQQLLTPQQSFYRHTIGARLGDYQYNNQDDETFVLDGLTRYRYYQEIIEQDYLENTPNLDAFIARGDLPQGAGAELALDSMVNVVTPLLSELKRHQVITHKAQENELIRVNIAFDQLELNGTLKSVSLANQYLYRPTGVLKAKDKIAGYLYHLAGCASGNVNTTLFLSLNGYLEYQQLTQQEAYALLEKWVVLFKQIFTRPLPFFANAGFSYLQKRELASAEAVFSGTPFVGRNEVSDPYISLDFSTLASVADEFIALTETYLAPIDAIITEHKYAKA</sequence>
<keyword evidence="8 10" id="KW-0238">DNA-binding</keyword>
<gene>
    <name evidence="10" type="primary">recC</name>
    <name evidence="12" type="ORF">OM33_09720</name>
</gene>
<evidence type="ECO:0000256" key="10">
    <source>
        <dbReference type="HAMAP-Rule" id="MF_01486"/>
    </source>
</evidence>
<evidence type="ECO:0000256" key="7">
    <source>
        <dbReference type="ARBA" id="ARBA00022840"/>
    </source>
</evidence>
<keyword evidence="2 10" id="KW-0547">Nucleotide-binding</keyword>
<dbReference type="InterPro" id="IPR006697">
    <property type="entry name" value="RecC"/>
</dbReference>
<evidence type="ECO:0000256" key="8">
    <source>
        <dbReference type="ARBA" id="ARBA00023125"/>
    </source>
</evidence>
<keyword evidence="13" id="KW-1185">Reference proteome</keyword>
<dbReference type="SUPFAM" id="SSF52980">
    <property type="entry name" value="Restriction endonuclease-like"/>
    <property type="match status" value="1"/>
</dbReference>
<dbReference type="PANTHER" id="PTHR30591">
    <property type="entry name" value="RECBCD ENZYME SUBUNIT RECC"/>
    <property type="match status" value="1"/>
</dbReference>